<protein>
    <recommendedName>
        <fullName evidence="4">Metalloprotease</fullName>
    </recommendedName>
</protein>
<evidence type="ECO:0000313" key="2">
    <source>
        <dbReference type="EMBL" id="SNZ00074.1"/>
    </source>
</evidence>
<feature type="chain" id="PRO_5012131388" description="Metalloprotease" evidence="1">
    <location>
        <begin position="22"/>
        <end position="945"/>
    </location>
</feature>
<dbReference type="RefSeq" id="WP_313788463.1">
    <property type="nucleotide sequence ID" value="NZ_OBEH01000002.1"/>
</dbReference>
<accession>A0A285MSA7</accession>
<reference evidence="3" key="1">
    <citation type="submission" date="2017-09" db="EMBL/GenBank/DDBJ databases">
        <authorList>
            <person name="Varghese N."/>
            <person name="Submissions S."/>
        </authorList>
    </citation>
    <scope>NUCLEOTIDE SEQUENCE [LARGE SCALE GENOMIC DNA]</scope>
    <source>
        <strain evidence="3">DSM 25885</strain>
    </source>
</reference>
<evidence type="ECO:0000256" key="1">
    <source>
        <dbReference type="SAM" id="SignalP"/>
    </source>
</evidence>
<dbReference type="Proteomes" id="UP000219048">
    <property type="component" value="Unassembled WGS sequence"/>
</dbReference>
<sequence length="945" mass="111085">MVIKYFIQRIAFLFCFFLCHLAISQHRNEINATLDDTTKEIQITQKFTYNNTSDDGLSVLYFNDWNHAYANKNTALAKRFAEEFKRSLHLAKDKERGSTNLISIVDDAYTGLSWDRIGNRDIIRIDLASILDPGQSIQLFLTYKIRLPNSKFTSYGFNPFGEYYLKNWYLTPAVYDGEWRLYDNMNLDDLFTDVTKTTINFTYPEKLFLSTNFSDSGNTSFPGGQHVQLNGENRKNCEIILSKTKRFTKHVTRFLTVTTDMESNKYDVASQGISISKIVQFLSENLGGYPHYNLMVSELDYNKSPLYGISQLPSFIRPYEAQFQFEMKFLKTALQSFLKETLFLDPRRERWVKDAIENYLMIKYVEEYYPNQKLAGKLSRLWGFKSFHLAKMDFNEQYALLSMLSARKNIDQALTTPNDSLIKFNEKIANRYKAGLGMSYLSEYLGTKKIDSSILSFYKTHSLKPNVTALDFRKTIEQFADKEIDWFFDEYVSTRKKIDYKIKRIDKTEDSITFVIKNKRGTKVPISLFGLKKDSVVSKYWFTGIDTSRTFTIPRNNEDRLVLNYDQKIPEFNQRDNWKTLNGFFSSNKKLKFQFFKDTEDPDYNQIFYVPVANFNVYDGVTPGLRIYNKTFLERPFQYDFSPTYSFLEKTLVGRASFRYRKYHGKSGLYVSNYSFSGSTSHFQVNSRFATLTPAISFGWRPDDLISNRRQSLLVRYRSVFRDIDENIMGEIDTEPDYGVLNVRFRDIDNNILNYTSWFLDAQHSSDFTKLAFELEYRKLFESNRQLNLRFYAGKFLRNKTESDFFSFALDRPTDYMFDLNYLGRSENSGIYSQQIIIAEGGFKSRLENPFANDWIATTNASANIWRWIEAYGDLGYIKSKRQDPRFVYDSGIRLNLVTDYFELYFPVYSNRGWEIAQPDYGQRIRFIVTISPRTLIGLFTRKWF</sequence>
<organism evidence="2 3">
    <name type="scientific">Flagellimonas pacifica</name>
    <dbReference type="NCBI Taxonomy" id="1247520"/>
    <lineage>
        <taxon>Bacteria</taxon>
        <taxon>Pseudomonadati</taxon>
        <taxon>Bacteroidota</taxon>
        <taxon>Flavobacteriia</taxon>
        <taxon>Flavobacteriales</taxon>
        <taxon>Flavobacteriaceae</taxon>
        <taxon>Flagellimonas</taxon>
    </lineage>
</organism>
<dbReference type="Gene3D" id="1.10.390.10">
    <property type="entry name" value="Neutral Protease Domain 2"/>
    <property type="match status" value="1"/>
</dbReference>
<keyword evidence="1" id="KW-0732">Signal</keyword>
<gene>
    <name evidence="2" type="ORF">SAMN06265377_1891</name>
</gene>
<name>A0A285MSA7_9FLAO</name>
<dbReference type="AlphaFoldDB" id="A0A285MSA7"/>
<evidence type="ECO:0000313" key="3">
    <source>
        <dbReference type="Proteomes" id="UP000219048"/>
    </source>
</evidence>
<dbReference type="InterPro" id="IPR027268">
    <property type="entry name" value="Peptidase_M4/M1_CTD_sf"/>
</dbReference>
<keyword evidence="3" id="KW-1185">Reference proteome</keyword>
<feature type="signal peptide" evidence="1">
    <location>
        <begin position="1"/>
        <end position="21"/>
    </location>
</feature>
<proteinExistence type="predicted"/>
<dbReference type="EMBL" id="OBEH01000002">
    <property type="protein sequence ID" value="SNZ00074.1"/>
    <property type="molecule type" value="Genomic_DNA"/>
</dbReference>
<evidence type="ECO:0008006" key="4">
    <source>
        <dbReference type="Google" id="ProtNLM"/>
    </source>
</evidence>